<sequence length="240" mass="27056">MSINGKFYDCVKIGRTCVLTDYKNSQLIICNSDGSDINHIPLPDKPNNLTEINSNTVAVSCRYDKTILIVNITTGTITSKLKTVGNCYGIASDHEYLYVVIVHSMIQVMDLTGTEIRSIPFPVDDIEDITVNRNRLVCIDYNTIYCCSLNGTVIWKFRKSESYQDLRRVTTDDRGTVYVTNGMTDSVVVVSNDGKHFRELITSKYGLNRPSGIHFDKDINSLFVCNDGDGKAFLFYVREK</sequence>
<dbReference type="EMBL" id="UYJE01007891">
    <property type="protein sequence ID" value="VDI58832.1"/>
    <property type="molecule type" value="Genomic_DNA"/>
</dbReference>
<gene>
    <name evidence="1" type="ORF">MGAL_10B087249</name>
</gene>
<organism evidence="1 2">
    <name type="scientific">Mytilus galloprovincialis</name>
    <name type="common">Mediterranean mussel</name>
    <dbReference type="NCBI Taxonomy" id="29158"/>
    <lineage>
        <taxon>Eukaryota</taxon>
        <taxon>Metazoa</taxon>
        <taxon>Spiralia</taxon>
        <taxon>Lophotrochozoa</taxon>
        <taxon>Mollusca</taxon>
        <taxon>Bivalvia</taxon>
        <taxon>Autobranchia</taxon>
        <taxon>Pteriomorphia</taxon>
        <taxon>Mytilida</taxon>
        <taxon>Mytiloidea</taxon>
        <taxon>Mytilidae</taxon>
        <taxon>Mytilinae</taxon>
        <taxon>Mytilus</taxon>
    </lineage>
</organism>
<protein>
    <submittedName>
        <fullName evidence="1">Uncharacterized protein</fullName>
    </submittedName>
</protein>
<comment type="caution">
    <text evidence="1">The sequence shown here is derived from an EMBL/GenBank/DDBJ whole genome shotgun (WGS) entry which is preliminary data.</text>
</comment>
<evidence type="ECO:0000313" key="1">
    <source>
        <dbReference type="EMBL" id="VDI58832.1"/>
    </source>
</evidence>
<accession>A0A8B6G560</accession>
<keyword evidence="2" id="KW-1185">Reference proteome</keyword>
<proteinExistence type="predicted"/>
<dbReference type="Gene3D" id="2.120.10.30">
    <property type="entry name" value="TolB, C-terminal domain"/>
    <property type="match status" value="1"/>
</dbReference>
<name>A0A8B6G560_MYTGA</name>
<dbReference type="SUPFAM" id="SSF101898">
    <property type="entry name" value="NHL repeat"/>
    <property type="match status" value="1"/>
</dbReference>
<dbReference type="InterPro" id="IPR011042">
    <property type="entry name" value="6-blade_b-propeller_TolB-like"/>
</dbReference>
<evidence type="ECO:0000313" key="2">
    <source>
        <dbReference type="Proteomes" id="UP000596742"/>
    </source>
</evidence>
<dbReference type="Proteomes" id="UP000596742">
    <property type="component" value="Unassembled WGS sequence"/>
</dbReference>
<reference evidence="1" key="1">
    <citation type="submission" date="2018-11" db="EMBL/GenBank/DDBJ databases">
        <authorList>
            <person name="Alioto T."/>
            <person name="Alioto T."/>
        </authorList>
    </citation>
    <scope>NUCLEOTIDE SEQUENCE</scope>
</reference>
<dbReference type="AlphaFoldDB" id="A0A8B6G560"/>
<dbReference type="OrthoDB" id="6103839at2759"/>